<dbReference type="InterPro" id="IPR003961">
    <property type="entry name" value="FN3_dom"/>
</dbReference>
<organism evidence="2 3">
    <name type="scientific">Aeromonas media</name>
    <dbReference type="NCBI Taxonomy" id="651"/>
    <lineage>
        <taxon>Bacteria</taxon>
        <taxon>Pseudomonadati</taxon>
        <taxon>Pseudomonadota</taxon>
        <taxon>Gammaproteobacteria</taxon>
        <taxon>Aeromonadales</taxon>
        <taxon>Aeromonadaceae</taxon>
        <taxon>Aeromonas</taxon>
    </lineage>
</organism>
<dbReference type="AlphaFoldDB" id="A0AAW5RPR4"/>
<protein>
    <submittedName>
        <fullName evidence="2">Phage tail protein</fullName>
    </submittedName>
</protein>
<gene>
    <name evidence="2" type="ORF">LZT28_19850</name>
</gene>
<comment type="caution">
    <text evidence="2">The sequence shown here is derived from an EMBL/GenBank/DDBJ whole genome shotgun (WGS) entry which is preliminary data.</text>
</comment>
<evidence type="ECO:0000313" key="3">
    <source>
        <dbReference type="Proteomes" id="UP001208651"/>
    </source>
</evidence>
<dbReference type="Gene3D" id="2.60.40.10">
    <property type="entry name" value="Immunoglobulins"/>
    <property type="match status" value="1"/>
</dbReference>
<reference evidence="2" key="1">
    <citation type="submission" date="2022-01" db="EMBL/GenBank/DDBJ databases">
        <title>Comparison of Fish pathogen Aeromonas spp.</title>
        <authorList>
            <person name="Dubey S."/>
            <person name="Sorum H."/>
            <person name="Munangandu H.M."/>
        </authorList>
    </citation>
    <scope>NUCLEOTIDE SEQUENCE</scope>
    <source>
        <strain evidence="2">SD/21-15</strain>
    </source>
</reference>
<dbReference type="Proteomes" id="UP001208651">
    <property type="component" value="Unassembled WGS sequence"/>
</dbReference>
<dbReference type="SUPFAM" id="SSF49265">
    <property type="entry name" value="Fibronectin type III"/>
    <property type="match status" value="1"/>
</dbReference>
<dbReference type="PROSITE" id="PS50853">
    <property type="entry name" value="FN3"/>
    <property type="match status" value="1"/>
</dbReference>
<evidence type="ECO:0000313" key="2">
    <source>
        <dbReference type="EMBL" id="MCV3290457.1"/>
    </source>
</evidence>
<dbReference type="InterPro" id="IPR036116">
    <property type="entry name" value="FN3_sf"/>
</dbReference>
<dbReference type="InterPro" id="IPR013783">
    <property type="entry name" value="Ig-like_fold"/>
</dbReference>
<feature type="domain" description="Fibronectin type-III" evidence="1">
    <location>
        <begin position="227"/>
        <end position="318"/>
    </location>
</feature>
<accession>A0AAW5RPR4</accession>
<dbReference type="InterPro" id="IPR032876">
    <property type="entry name" value="J_dom"/>
</dbReference>
<sequence>CDQYNLKCDGFTSADSDHGTVIKELATSFSAMVFLENGLLTVRPNAKRVVKYTITENDLLNENTIRISNNNQNDYANAIVAEFQNKTSEYNVDKYALPANKWMDPTIQDDGNVKEFNLKLPYTTDPETVKRLTNEALKIRKYSNKTGKITLDNNDFDLKIGDVIRLVHKPLAVDSLFSVESISGGLDDKVMQSEITLSEYRDEFFDNNYQDGIISGSQGNPSIIVLPVTGLNFIQNNTLTTGSGILDWINQYKGDCSFRVEYRRSDTANWLYYNEVRTESCLITQMQPGVNYDFRVLVVTAYKTSSWTQLNNIRVNRSISLPAVTGLFGNFQNRDASFVWNPTNGSIPNNSVVGDGITDLSQLVSHYEVSVKHETVAKKSYRVASPRFIYSYEDNAANGLSREITITVKAVSIYGDSSPETTLTIRNEPMVQPSGVKVDAQLKALTVTWDNPSETVPDYSSTDIYLLPDPQTVASNQYQIATSNTGAFTKLMPDNQKSGWIRIAHRDVFGHTSPITTSPALYYSETSIDDLLTDSPSFQEVENNLDQVKQEQETQGGEITQLQNRVSLTETIITENKTLIETANTKLAQLDTKVEAQGVVITDQTQAISVVDGKVNALRTIKLDVNGKVSGLQMGNDGTTSTVDFLTDVFRISSSAGTQSVFEVRNGKTMIKSLLVGDITAAQIAADQINGNHIASNSIIQAGSGATSATLNGSDQNWRIYAGSTTPGSAPFRVSTTGGLVATNATITGSITATSGSFSGAIKASSGAISGRLTMNGGFIDGRSGQDSINLGGGSFRVDNNGNLHASNGTFGGTIYADKISGDIVNSGLYTFGTTVTSIVSGQLYDVFRMNVPAVSWERFMLISRIPMSWRSMENGGRFNMYYRDSTGRNQNVFGENKPMGLIDGYPSMDNVSLRIPAGCTWVAISIQGDRRQTCGRDFLPFEANWQVFKSGSGGISISAT</sequence>
<dbReference type="Pfam" id="PF13550">
    <property type="entry name" value="Phage-tail_3"/>
    <property type="match status" value="1"/>
</dbReference>
<feature type="non-terminal residue" evidence="2">
    <location>
        <position position="1"/>
    </location>
</feature>
<dbReference type="EMBL" id="JAJVCY010000056">
    <property type="protein sequence ID" value="MCV3290457.1"/>
    <property type="molecule type" value="Genomic_DNA"/>
</dbReference>
<evidence type="ECO:0000259" key="1">
    <source>
        <dbReference type="PROSITE" id="PS50853"/>
    </source>
</evidence>
<proteinExistence type="predicted"/>
<dbReference type="RefSeq" id="WP_263686135.1">
    <property type="nucleotide sequence ID" value="NZ_JAJVCY010000056.1"/>
</dbReference>
<dbReference type="CDD" id="cd00063">
    <property type="entry name" value="FN3"/>
    <property type="match status" value="1"/>
</dbReference>
<name>A0AAW5RPR4_AERME</name>